<dbReference type="PANTHER" id="PTHR42705:SF2">
    <property type="entry name" value="BIFUNCTIONAL NON-HOMOLOGOUS END JOINING PROTEIN LIGD"/>
    <property type="match status" value="1"/>
</dbReference>
<evidence type="ECO:0000256" key="6">
    <source>
        <dbReference type="ARBA" id="ARBA00022722"/>
    </source>
</evidence>
<evidence type="ECO:0000256" key="9">
    <source>
        <dbReference type="ARBA" id="ARBA00022763"/>
    </source>
</evidence>
<keyword evidence="18" id="KW-0511">Multifunctional enzyme</keyword>
<dbReference type="PANTHER" id="PTHR42705">
    <property type="entry name" value="BIFUNCTIONAL NON-HOMOLOGOUS END JOINING PROTEIN LIGD"/>
    <property type="match status" value="1"/>
</dbReference>
<dbReference type="EC" id="6.5.1.1" evidence="2"/>
<dbReference type="Proteomes" id="UP001596142">
    <property type="component" value="Unassembled WGS sequence"/>
</dbReference>
<evidence type="ECO:0000256" key="16">
    <source>
        <dbReference type="ARBA" id="ARBA00023204"/>
    </source>
</evidence>
<dbReference type="Gene3D" id="3.30.470.30">
    <property type="entry name" value="DNA ligase/mRNA capping enzyme"/>
    <property type="match status" value="1"/>
</dbReference>
<evidence type="ECO:0000256" key="3">
    <source>
        <dbReference type="ARBA" id="ARBA00022598"/>
    </source>
</evidence>
<gene>
    <name evidence="24" type="ORF">ACFPU1_10305</name>
</gene>
<evidence type="ECO:0000256" key="1">
    <source>
        <dbReference type="ARBA" id="ARBA00001936"/>
    </source>
</evidence>
<evidence type="ECO:0000256" key="5">
    <source>
        <dbReference type="ARBA" id="ARBA00022695"/>
    </source>
</evidence>
<evidence type="ECO:0000256" key="2">
    <source>
        <dbReference type="ARBA" id="ARBA00012727"/>
    </source>
</evidence>
<protein>
    <recommendedName>
        <fullName evidence="2">DNA ligase (ATP)</fullName>
        <ecNumber evidence="2">6.5.1.1</ecNumber>
    </recommendedName>
    <alternativeName>
        <fullName evidence="19">NHEJ DNA polymerase</fullName>
    </alternativeName>
</protein>
<accession>A0ABW0YNZ9</accession>
<keyword evidence="11" id="KW-0269">Exonuclease</keyword>
<evidence type="ECO:0000313" key="25">
    <source>
        <dbReference type="Proteomes" id="UP001596142"/>
    </source>
</evidence>
<dbReference type="NCBIfam" id="TIGR02778">
    <property type="entry name" value="ligD_pol"/>
    <property type="match status" value="1"/>
</dbReference>
<proteinExistence type="inferred from homology"/>
<dbReference type="InterPro" id="IPR014146">
    <property type="entry name" value="LigD_ligase_dom"/>
</dbReference>
<evidence type="ECO:0000256" key="13">
    <source>
        <dbReference type="ARBA" id="ARBA00022932"/>
    </source>
</evidence>
<evidence type="ECO:0000256" key="8">
    <source>
        <dbReference type="ARBA" id="ARBA00022741"/>
    </source>
</evidence>
<comment type="catalytic activity">
    <reaction evidence="20">
        <text>ATP + (deoxyribonucleotide)n-3'-hydroxyl + 5'-phospho-(deoxyribonucleotide)m = (deoxyribonucleotide)n+m + AMP + diphosphate.</text>
        <dbReference type="EC" id="6.5.1.1"/>
    </reaction>
</comment>
<dbReference type="NCBIfam" id="TIGR02776">
    <property type="entry name" value="NHEJ_ligase_prk"/>
    <property type="match status" value="1"/>
</dbReference>
<dbReference type="SUPFAM" id="SSF56091">
    <property type="entry name" value="DNA ligase/mRNA capping enzyme, catalytic domain"/>
    <property type="match status" value="1"/>
</dbReference>
<dbReference type="GO" id="GO:0003910">
    <property type="term" value="F:DNA ligase (ATP) activity"/>
    <property type="evidence" value="ECO:0007669"/>
    <property type="project" value="UniProtKB-EC"/>
</dbReference>
<dbReference type="InterPro" id="IPR012310">
    <property type="entry name" value="DNA_ligase_ATP-dep_cent"/>
</dbReference>
<sequence>MKIMLPVLHNDLPENSQWAYEVKYDGFRAQLLWSSHKQYSFISRTGKDLSKLFPEIIDFLSANDKTLKSHSPFLLDGEIAVLGNDGKSLFSEVQKRGRMRSEKSIQKAVLQRPVCFLAFDLLIYRGSSITDSPYEKRKKKLEDFFKEEDFPICPTMTFTKLLQSIPSQSRKEALHQVLECQGEGIVAKNKKSRWEKNRSNNWVKWKNWRLVKCFITGYNSENQYYDIGVFKGEEVYKAGAFLHGLGKKEKEILNKIIKKNGLLQNKNMYAISPSICVEVNYLERGEQELREPYFNRFLLDSEPEECTYEQMLLDELQLPQNVPVTNIDKPLWSCPPILKLDYLRYMRAIAPLLLPYLKKRLLTVIRYPHGMYGESFYQKQCPDYAPEYVQTSNHEGTSFIVCDSAETLLWLSNQLAIEYHVPFQTVDSDFVSEIVFDLDPPSREFFSLAVKAAKELKRIFDTLQLTSFVKFSGNKGLQVYLPLEKETFTWEDTEQFNSFIAAFLVKQSPELFTVERLKKNRGNKLYVDYIQHRKGKTIIAPYSLRGNQSALVAAPLFWEEVEEGLDVESFTMEKVIQRIKRQGCPFSHFFEINNSSLKKIITDLKSKGHVF</sequence>
<comment type="cofactor">
    <cofactor evidence="1">
        <name>Mn(2+)</name>
        <dbReference type="ChEBI" id="CHEBI:29035"/>
    </cofactor>
</comment>
<keyword evidence="16" id="KW-0234">DNA repair</keyword>
<evidence type="ECO:0000256" key="14">
    <source>
        <dbReference type="ARBA" id="ARBA00023125"/>
    </source>
</evidence>
<dbReference type="PROSITE" id="PS00697">
    <property type="entry name" value="DNA_LIGASE_A1"/>
    <property type="match status" value="1"/>
</dbReference>
<dbReference type="InterPro" id="IPR014145">
    <property type="entry name" value="LigD_pol_dom"/>
</dbReference>
<evidence type="ECO:0000256" key="15">
    <source>
        <dbReference type="ARBA" id="ARBA00023172"/>
    </source>
</evidence>
<dbReference type="RefSeq" id="WP_385940722.1">
    <property type="nucleotide sequence ID" value="NZ_JBHSOZ010000004.1"/>
</dbReference>
<keyword evidence="5" id="KW-0548">Nucleotidyltransferase</keyword>
<keyword evidence="12" id="KW-0067">ATP-binding</keyword>
<keyword evidence="4" id="KW-0808">Transferase</keyword>
<keyword evidence="10" id="KW-0378">Hydrolase</keyword>
<reference evidence="25" key="1">
    <citation type="journal article" date="2019" name="Int. J. Syst. Evol. Microbiol.">
        <title>The Global Catalogue of Microorganisms (GCM) 10K type strain sequencing project: providing services to taxonomists for standard genome sequencing and annotation.</title>
        <authorList>
            <consortium name="The Broad Institute Genomics Platform"/>
            <consortium name="The Broad Institute Genome Sequencing Center for Infectious Disease"/>
            <person name="Wu L."/>
            <person name="Ma J."/>
        </authorList>
    </citation>
    <scope>NUCLEOTIDE SEQUENCE [LARGE SCALE GENOMIC DNA]</scope>
    <source>
        <strain evidence="25">CECT 7184</strain>
    </source>
</reference>
<evidence type="ECO:0000256" key="7">
    <source>
        <dbReference type="ARBA" id="ARBA00022723"/>
    </source>
</evidence>
<keyword evidence="8" id="KW-0547">Nucleotide-binding</keyword>
<feature type="domain" description="ATP-dependent DNA ligase family profile" evidence="23">
    <location>
        <begin position="107"/>
        <end position="247"/>
    </location>
</feature>
<keyword evidence="9" id="KW-0227">DNA damage</keyword>
<keyword evidence="7" id="KW-0479">Metal-binding</keyword>
<comment type="caution">
    <text evidence="24">The sequence shown here is derived from an EMBL/GenBank/DDBJ whole genome shotgun (WGS) entry which is preliminary data.</text>
</comment>
<evidence type="ECO:0000256" key="4">
    <source>
        <dbReference type="ARBA" id="ARBA00022679"/>
    </source>
</evidence>
<keyword evidence="17" id="KW-0464">Manganese</keyword>
<evidence type="ECO:0000256" key="18">
    <source>
        <dbReference type="ARBA" id="ARBA00023268"/>
    </source>
</evidence>
<evidence type="ECO:0000256" key="11">
    <source>
        <dbReference type="ARBA" id="ARBA00022839"/>
    </source>
</evidence>
<keyword evidence="13" id="KW-0239">DNA-directed DNA polymerase</keyword>
<dbReference type="PROSITE" id="PS50160">
    <property type="entry name" value="DNA_LIGASE_A3"/>
    <property type="match status" value="1"/>
</dbReference>
<evidence type="ECO:0000256" key="10">
    <source>
        <dbReference type="ARBA" id="ARBA00022801"/>
    </source>
</evidence>
<dbReference type="Pfam" id="PF01068">
    <property type="entry name" value="DNA_ligase_A_M"/>
    <property type="match status" value="1"/>
</dbReference>
<comment type="similarity">
    <text evidence="21">In the C-terminal section; belongs to the ATP-dependent DNA ligase family.</text>
</comment>
<dbReference type="InterPro" id="IPR016059">
    <property type="entry name" value="DNA_ligase_ATP-dep_CS"/>
</dbReference>
<evidence type="ECO:0000256" key="21">
    <source>
        <dbReference type="ARBA" id="ARBA00049981"/>
    </source>
</evidence>
<evidence type="ECO:0000256" key="12">
    <source>
        <dbReference type="ARBA" id="ARBA00022840"/>
    </source>
</evidence>
<keyword evidence="25" id="KW-1185">Reference proteome</keyword>
<evidence type="ECO:0000256" key="22">
    <source>
        <dbReference type="ARBA" id="ARBA00049990"/>
    </source>
</evidence>
<keyword evidence="14" id="KW-0238">DNA-binding</keyword>
<dbReference type="Pfam" id="PF21686">
    <property type="entry name" value="LigD_Prim-Pol"/>
    <property type="match status" value="1"/>
</dbReference>
<organism evidence="24 25">
    <name type="scientific">Thalassorhabdus alkalitolerans</name>
    <dbReference type="NCBI Taxonomy" id="2282697"/>
    <lineage>
        <taxon>Bacteria</taxon>
        <taxon>Bacillati</taxon>
        <taxon>Bacillota</taxon>
        <taxon>Bacilli</taxon>
        <taxon>Bacillales</taxon>
        <taxon>Bacillaceae</taxon>
        <taxon>Thalassorhabdus</taxon>
    </lineage>
</organism>
<dbReference type="NCBIfam" id="TIGR02779">
    <property type="entry name" value="NHEJ_ligase_lig"/>
    <property type="match status" value="1"/>
</dbReference>
<evidence type="ECO:0000256" key="17">
    <source>
        <dbReference type="ARBA" id="ARBA00023211"/>
    </source>
</evidence>
<name>A0ABW0YNZ9_9BACI</name>
<keyword evidence="3 24" id="KW-0436">Ligase</keyword>
<evidence type="ECO:0000259" key="23">
    <source>
        <dbReference type="PROSITE" id="PS50160"/>
    </source>
</evidence>
<evidence type="ECO:0000313" key="24">
    <source>
        <dbReference type="EMBL" id="MFC5713177.1"/>
    </source>
</evidence>
<dbReference type="InterPro" id="IPR014143">
    <property type="entry name" value="NHEJ_ligase_prk"/>
</dbReference>
<keyword evidence="6" id="KW-0540">Nuclease</keyword>
<dbReference type="NCBIfam" id="NF007211">
    <property type="entry name" value="PRK09633.1"/>
    <property type="match status" value="1"/>
</dbReference>
<evidence type="ECO:0000256" key="20">
    <source>
        <dbReference type="ARBA" id="ARBA00034003"/>
    </source>
</evidence>
<evidence type="ECO:0000256" key="19">
    <source>
        <dbReference type="ARBA" id="ARBA00029943"/>
    </source>
</evidence>
<dbReference type="Gene3D" id="3.90.920.10">
    <property type="entry name" value="DNA primase, PRIM domain"/>
    <property type="match status" value="1"/>
</dbReference>
<comment type="similarity">
    <text evidence="22">In the N-terminal section; belongs to the LigD polymerase family.</text>
</comment>
<dbReference type="InterPro" id="IPR052171">
    <property type="entry name" value="NHEJ_LigD"/>
</dbReference>
<dbReference type="EMBL" id="JBHSOZ010000004">
    <property type="protein sequence ID" value="MFC5713177.1"/>
    <property type="molecule type" value="Genomic_DNA"/>
</dbReference>
<keyword evidence="15" id="KW-0233">DNA recombination</keyword>